<protein>
    <submittedName>
        <fullName evidence="2">Uncharacterized protein</fullName>
    </submittedName>
</protein>
<feature type="region of interest" description="Disordered" evidence="1">
    <location>
        <begin position="27"/>
        <end position="50"/>
    </location>
</feature>
<name>A0A2Z5FSV3_9BACT</name>
<dbReference type="KEGG" id="abas:ACPOL_0180"/>
<dbReference type="AlphaFoldDB" id="A0A2Z5FSV3"/>
<proteinExistence type="predicted"/>
<reference evidence="2 3" key="1">
    <citation type="journal article" date="2018" name="Front. Microbiol.">
        <title>Hydrolytic Capabilities as a Key to Environmental Success: Chitinolytic and Cellulolytic Acidobacteria From Acidic Sub-arctic Soils and Boreal Peatlands.</title>
        <authorList>
            <person name="Belova S.E."/>
            <person name="Ravin N.V."/>
            <person name="Pankratov T.A."/>
            <person name="Rakitin A.L."/>
            <person name="Ivanova A.A."/>
            <person name="Beletsky A.V."/>
            <person name="Mardanov A.V."/>
            <person name="Sinninghe Damste J.S."/>
            <person name="Dedysh S.N."/>
        </authorList>
    </citation>
    <scope>NUCLEOTIDE SEQUENCE [LARGE SCALE GENOMIC DNA]</scope>
    <source>
        <strain evidence="2 3">SBC82</strain>
    </source>
</reference>
<feature type="compositionally biased region" description="Polar residues" evidence="1">
    <location>
        <begin position="33"/>
        <end position="50"/>
    </location>
</feature>
<organism evidence="2 3">
    <name type="scientific">Acidisarcina polymorpha</name>
    <dbReference type="NCBI Taxonomy" id="2211140"/>
    <lineage>
        <taxon>Bacteria</taxon>
        <taxon>Pseudomonadati</taxon>
        <taxon>Acidobacteriota</taxon>
        <taxon>Terriglobia</taxon>
        <taxon>Terriglobales</taxon>
        <taxon>Acidobacteriaceae</taxon>
        <taxon>Acidisarcina</taxon>
    </lineage>
</organism>
<accession>A0A2Z5FSV3</accession>
<evidence type="ECO:0000256" key="1">
    <source>
        <dbReference type="SAM" id="MobiDB-lite"/>
    </source>
</evidence>
<sequence length="61" mass="6610">MYEMPAGEVYLDGGAGPDCLARDTMLPRGANPETPSLLSTKGSVKPTRGQTSGVFLRLRWR</sequence>
<evidence type="ECO:0000313" key="2">
    <source>
        <dbReference type="EMBL" id="AXC09565.1"/>
    </source>
</evidence>
<dbReference type="EMBL" id="CP030840">
    <property type="protein sequence ID" value="AXC09565.1"/>
    <property type="molecule type" value="Genomic_DNA"/>
</dbReference>
<evidence type="ECO:0000313" key="3">
    <source>
        <dbReference type="Proteomes" id="UP000253606"/>
    </source>
</evidence>
<dbReference type="Proteomes" id="UP000253606">
    <property type="component" value="Chromosome"/>
</dbReference>
<keyword evidence="3" id="KW-1185">Reference proteome</keyword>
<gene>
    <name evidence="2" type="ORF">ACPOL_0180</name>
</gene>